<sequence>MTKHACIGFSNSDINAKYGSIAKYYSKNRFNTMGPNIQCSFLNDCYSSVSMENIYVKLANLTTCCVQSLFHLDANFISVVMETKDCLPIDDALGFHWPKAVWLIVTFVGIIIYIGVFRRDIERFVEILVHRFLNMYRSIRLEESLTMNLQENIEMEPVSLQEVVDECRSLFNQKFGNDPSIVVKAPGRVNMLTTTMNSYFLCILVEDNNFGIADSIPGFDAAIVTTVPLGEGLSSSGQS</sequence>
<dbReference type="AlphaFoldDB" id="A0A8J2PKV0"/>
<keyword evidence="3" id="KW-1185">Reference proteome</keyword>
<keyword evidence="1" id="KW-1133">Transmembrane helix</keyword>
<dbReference type="EMBL" id="CAJVCH010393386">
    <property type="protein sequence ID" value="CAG7817409.1"/>
    <property type="molecule type" value="Genomic_DNA"/>
</dbReference>
<evidence type="ECO:0000256" key="1">
    <source>
        <dbReference type="SAM" id="Phobius"/>
    </source>
</evidence>
<reference evidence="2" key="1">
    <citation type="submission" date="2021-06" db="EMBL/GenBank/DDBJ databases">
        <authorList>
            <person name="Hodson N. C."/>
            <person name="Mongue J. A."/>
            <person name="Jaron S. K."/>
        </authorList>
    </citation>
    <scope>NUCLEOTIDE SEQUENCE</scope>
</reference>
<proteinExistence type="predicted"/>
<comment type="caution">
    <text evidence="2">The sequence shown here is derived from an EMBL/GenBank/DDBJ whole genome shotgun (WGS) entry which is preliminary data.</text>
</comment>
<organism evidence="2 3">
    <name type="scientific">Allacma fusca</name>
    <dbReference type="NCBI Taxonomy" id="39272"/>
    <lineage>
        <taxon>Eukaryota</taxon>
        <taxon>Metazoa</taxon>
        <taxon>Ecdysozoa</taxon>
        <taxon>Arthropoda</taxon>
        <taxon>Hexapoda</taxon>
        <taxon>Collembola</taxon>
        <taxon>Symphypleona</taxon>
        <taxon>Sminthuridae</taxon>
        <taxon>Allacma</taxon>
    </lineage>
</organism>
<keyword evidence="1" id="KW-0472">Membrane</keyword>
<dbReference type="Proteomes" id="UP000708208">
    <property type="component" value="Unassembled WGS sequence"/>
</dbReference>
<dbReference type="OrthoDB" id="275179at2759"/>
<feature type="transmembrane region" description="Helical" evidence="1">
    <location>
        <begin position="100"/>
        <end position="117"/>
    </location>
</feature>
<evidence type="ECO:0000313" key="2">
    <source>
        <dbReference type="EMBL" id="CAG7817409.1"/>
    </source>
</evidence>
<protein>
    <submittedName>
        <fullName evidence="2">Uncharacterized protein</fullName>
    </submittedName>
</protein>
<name>A0A8J2PKV0_9HEXA</name>
<keyword evidence="1" id="KW-0812">Transmembrane</keyword>
<accession>A0A8J2PKV0</accession>
<evidence type="ECO:0000313" key="3">
    <source>
        <dbReference type="Proteomes" id="UP000708208"/>
    </source>
</evidence>
<gene>
    <name evidence="2" type="ORF">AFUS01_LOCUS27981</name>
</gene>